<sequence>MQLVKDIITESASFDLVAFMPLLRERVYTKHNFARAFVVSWVSVMNSVPDIDMLIFLPEILDGLFYILEDPSVELKKMCETTLSEFLRNILQHPDRVDFAAMIRNLIVHSHSSEELVQYKAIRWMREFVALSGRTLLPHAAGILEAVLPTLSYDDPRCTEAIRETAKAVSMRLMHLVTEEDDQPLSRGPVVSDSDSPATRGLGLGVQQRIAGELQPEGVNAIAVPVATELELTPLVNVLTRQLMHVSMQTRIAVLRWFLHLFTKIPNKAVLLDLEVLAEISSSSAPGGGGALKRAINSDGSVPAGDAAAAPNCYFGKFMLSLLDLFQSDRQLLEDRGSFIISRVVNPEGMSDWALMETLRGHGDDRYSEVDSSRASVLRREFADC</sequence>
<dbReference type="GO" id="GO:0010008">
    <property type="term" value="C:endosome membrane"/>
    <property type="evidence" value="ECO:0007669"/>
    <property type="project" value="TreeGrafter"/>
</dbReference>
<evidence type="ECO:0000313" key="2">
    <source>
        <dbReference type="Proteomes" id="UP000821866"/>
    </source>
</evidence>
<dbReference type="Proteomes" id="UP000821866">
    <property type="component" value="Unassembled WGS sequence"/>
</dbReference>
<reference evidence="1" key="1">
    <citation type="journal article" date="2020" name="Cell">
        <title>Large-Scale Comparative Analyses of Tick Genomes Elucidate Their Genetic Diversity and Vector Capacities.</title>
        <authorList>
            <consortium name="Tick Genome and Microbiome Consortium (TIGMIC)"/>
            <person name="Jia N."/>
            <person name="Wang J."/>
            <person name="Shi W."/>
            <person name="Du L."/>
            <person name="Sun Y."/>
            <person name="Zhan W."/>
            <person name="Jiang J.F."/>
            <person name="Wang Q."/>
            <person name="Zhang B."/>
            <person name="Ji P."/>
            <person name="Bell-Sakyi L."/>
            <person name="Cui X.M."/>
            <person name="Yuan T.T."/>
            <person name="Jiang B.G."/>
            <person name="Yang W.F."/>
            <person name="Lam T.T."/>
            <person name="Chang Q.C."/>
            <person name="Ding S.J."/>
            <person name="Wang X.J."/>
            <person name="Zhu J.G."/>
            <person name="Ruan X.D."/>
            <person name="Zhao L."/>
            <person name="Wei J.T."/>
            <person name="Ye R.Z."/>
            <person name="Que T.C."/>
            <person name="Du C.H."/>
            <person name="Zhou Y.H."/>
            <person name="Cheng J.X."/>
            <person name="Dai P.F."/>
            <person name="Guo W.B."/>
            <person name="Han X.H."/>
            <person name="Huang E.J."/>
            <person name="Li L.F."/>
            <person name="Wei W."/>
            <person name="Gao Y.C."/>
            <person name="Liu J.Z."/>
            <person name="Shao H.Z."/>
            <person name="Wang X."/>
            <person name="Wang C.C."/>
            <person name="Yang T.C."/>
            <person name="Huo Q.B."/>
            <person name="Li W."/>
            <person name="Chen H.Y."/>
            <person name="Chen S.E."/>
            <person name="Zhou L.G."/>
            <person name="Ni X.B."/>
            <person name="Tian J.H."/>
            <person name="Sheng Y."/>
            <person name="Liu T."/>
            <person name="Pan Y.S."/>
            <person name="Xia L.Y."/>
            <person name="Li J."/>
            <person name="Zhao F."/>
            <person name="Cao W.C."/>
        </authorList>
    </citation>
    <scope>NUCLEOTIDE SEQUENCE</scope>
    <source>
        <strain evidence="1">Rmic-2018</strain>
    </source>
</reference>
<dbReference type="EMBL" id="JABSTU010000368">
    <property type="protein sequence ID" value="KAH7994263.1"/>
    <property type="molecule type" value="Genomic_DNA"/>
</dbReference>
<dbReference type="PANTHER" id="PTHR16023">
    <property type="entry name" value="TAX1 BINDING PROTEIN-RELATED"/>
    <property type="match status" value="1"/>
</dbReference>
<dbReference type="AlphaFoldDB" id="A0A9J6D2X9"/>
<organism evidence="1 2">
    <name type="scientific">Rhipicephalus microplus</name>
    <name type="common">Cattle tick</name>
    <name type="synonym">Boophilus microplus</name>
    <dbReference type="NCBI Taxonomy" id="6941"/>
    <lineage>
        <taxon>Eukaryota</taxon>
        <taxon>Metazoa</taxon>
        <taxon>Ecdysozoa</taxon>
        <taxon>Arthropoda</taxon>
        <taxon>Chelicerata</taxon>
        <taxon>Arachnida</taxon>
        <taxon>Acari</taxon>
        <taxon>Parasitiformes</taxon>
        <taxon>Ixodida</taxon>
        <taxon>Ixodoidea</taxon>
        <taxon>Ixodidae</taxon>
        <taxon>Rhipicephalinae</taxon>
        <taxon>Rhipicephalus</taxon>
        <taxon>Boophilus</taxon>
    </lineage>
</organism>
<dbReference type="InterPro" id="IPR026825">
    <property type="entry name" value="Vac14"/>
</dbReference>
<dbReference type="GO" id="GO:0006661">
    <property type="term" value="P:phosphatidylinositol biosynthetic process"/>
    <property type="evidence" value="ECO:0007669"/>
    <property type="project" value="InterPro"/>
</dbReference>
<dbReference type="VEuPathDB" id="VectorBase:LOC119168426"/>
<name>A0A9J6D2X9_RHIMP</name>
<evidence type="ECO:0000313" key="1">
    <source>
        <dbReference type="EMBL" id="KAH7994263.1"/>
    </source>
</evidence>
<gene>
    <name evidence="1" type="ORF">HPB51_026438</name>
</gene>
<comment type="caution">
    <text evidence="1">The sequence shown here is derived from an EMBL/GenBank/DDBJ whole genome shotgun (WGS) entry which is preliminary data.</text>
</comment>
<reference evidence="1" key="2">
    <citation type="submission" date="2021-09" db="EMBL/GenBank/DDBJ databases">
        <authorList>
            <person name="Jia N."/>
            <person name="Wang J."/>
            <person name="Shi W."/>
            <person name="Du L."/>
            <person name="Sun Y."/>
            <person name="Zhan W."/>
            <person name="Jiang J."/>
            <person name="Wang Q."/>
            <person name="Zhang B."/>
            <person name="Ji P."/>
            <person name="Sakyi L.B."/>
            <person name="Cui X."/>
            <person name="Yuan T."/>
            <person name="Jiang B."/>
            <person name="Yang W."/>
            <person name="Lam T.T.-Y."/>
            <person name="Chang Q."/>
            <person name="Ding S."/>
            <person name="Wang X."/>
            <person name="Zhu J."/>
            <person name="Ruan X."/>
            <person name="Zhao L."/>
            <person name="Wei J."/>
            <person name="Que T."/>
            <person name="Du C."/>
            <person name="Cheng J."/>
            <person name="Dai P."/>
            <person name="Han X."/>
            <person name="Huang E."/>
            <person name="Gao Y."/>
            <person name="Liu J."/>
            <person name="Shao H."/>
            <person name="Ye R."/>
            <person name="Li L."/>
            <person name="Wei W."/>
            <person name="Wang X."/>
            <person name="Wang C."/>
            <person name="Huo Q."/>
            <person name="Li W."/>
            <person name="Guo W."/>
            <person name="Chen H."/>
            <person name="Chen S."/>
            <person name="Zhou L."/>
            <person name="Zhou L."/>
            <person name="Ni X."/>
            <person name="Tian J."/>
            <person name="Zhou Y."/>
            <person name="Sheng Y."/>
            <person name="Liu T."/>
            <person name="Pan Y."/>
            <person name="Xia L."/>
            <person name="Li J."/>
            <person name="Zhao F."/>
            <person name="Cao W."/>
        </authorList>
    </citation>
    <scope>NUCLEOTIDE SEQUENCE</scope>
    <source>
        <strain evidence="1">Rmic-2018</strain>
        <tissue evidence="1">Larvae</tissue>
    </source>
</reference>
<dbReference type="PANTHER" id="PTHR16023:SF0">
    <property type="entry name" value="PROTEIN VAC14 HOMOLOG"/>
    <property type="match status" value="1"/>
</dbReference>
<dbReference type="Gene3D" id="1.25.10.10">
    <property type="entry name" value="Leucine-rich Repeat Variant"/>
    <property type="match status" value="1"/>
</dbReference>
<keyword evidence="2" id="KW-1185">Reference proteome</keyword>
<proteinExistence type="predicted"/>
<dbReference type="SUPFAM" id="SSF48371">
    <property type="entry name" value="ARM repeat"/>
    <property type="match status" value="1"/>
</dbReference>
<accession>A0A9J6D2X9</accession>
<dbReference type="InterPro" id="IPR016024">
    <property type="entry name" value="ARM-type_fold"/>
</dbReference>
<dbReference type="GO" id="GO:0070772">
    <property type="term" value="C:PAS complex"/>
    <property type="evidence" value="ECO:0007669"/>
    <property type="project" value="InterPro"/>
</dbReference>
<dbReference type="InterPro" id="IPR011989">
    <property type="entry name" value="ARM-like"/>
</dbReference>
<protein>
    <submittedName>
        <fullName evidence="1">Uncharacterized protein</fullName>
    </submittedName>
</protein>